<dbReference type="Pfam" id="PF04146">
    <property type="entry name" value="YTH"/>
    <property type="match status" value="1"/>
</dbReference>
<dbReference type="PROSITE" id="PS50882">
    <property type="entry name" value="YTH"/>
    <property type="match status" value="1"/>
</dbReference>
<evidence type="ECO:0000313" key="5">
    <source>
        <dbReference type="Proteomes" id="UP000593562"/>
    </source>
</evidence>
<dbReference type="PANTHER" id="PTHR12357:SF127">
    <property type="entry name" value="YTH DOMAIN-CONTAINING FAMILY PROTEIN"/>
    <property type="match status" value="1"/>
</dbReference>
<evidence type="ECO:0000256" key="2">
    <source>
        <dbReference type="SAM" id="MobiDB-lite"/>
    </source>
</evidence>
<proteinExistence type="inferred from homology"/>
<dbReference type="InterPro" id="IPR007275">
    <property type="entry name" value="YTH_domain"/>
</dbReference>
<protein>
    <recommendedName>
        <fullName evidence="1">YTH domain-containing family protein</fullName>
    </recommendedName>
</protein>
<dbReference type="PANTHER" id="PTHR12357">
    <property type="entry name" value="YTH YT521-B HOMOLOGY DOMAIN-CONTAINING"/>
    <property type="match status" value="1"/>
</dbReference>
<reference evidence="4 5" key="1">
    <citation type="journal article" date="2020" name="Nat. Commun.">
        <title>Genome of Tripterygium wilfordii and identification of cytochrome P450 involved in triptolide biosynthesis.</title>
        <authorList>
            <person name="Tu L."/>
            <person name="Su P."/>
            <person name="Zhang Z."/>
            <person name="Gao L."/>
            <person name="Wang J."/>
            <person name="Hu T."/>
            <person name="Zhou J."/>
            <person name="Zhang Y."/>
            <person name="Zhao Y."/>
            <person name="Liu Y."/>
            <person name="Song Y."/>
            <person name="Tong Y."/>
            <person name="Lu Y."/>
            <person name="Yang J."/>
            <person name="Xu C."/>
            <person name="Jia M."/>
            <person name="Peters R.J."/>
            <person name="Huang L."/>
            <person name="Gao W."/>
        </authorList>
    </citation>
    <scope>NUCLEOTIDE SEQUENCE [LARGE SCALE GENOMIC DNA]</scope>
    <source>
        <strain evidence="5">cv. XIE 37</strain>
        <tissue evidence="4">Leaf</tissue>
    </source>
</reference>
<dbReference type="GO" id="GO:0061157">
    <property type="term" value="P:mRNA destabilization"/>
    <property type="evidence" value="ECO:0007669"/>
    <property type="project" value="TreeGrafter"/>
</dbReference>
<comment type="function">
    <text evidence="1">Specifically recognizes and binds N6-methyladenosine (m6A)-containing RNAs, and regulates mRNA stability. M6A is a modification present at internal sites of mRNAs and some non-coding RNAs and plays a role in mRNA stability and processing.</text>
</comment>
<dbReference type="InParanoid" id="A0A7J7CHM3"/>
<dbReference type="EMBL" id="JAAARO010000017">
    <property type="protein sequence ID" value="KAF5733557.1"/>
    <property type="molecule type" value="Genomic_DNA"/>
</dbReference>
<evidence type="ECO:0000256" key="1">
    <source>
        <dbReference type="RuleBase" id="RU369095"/>
    </source>
</evidence>
<dbReference type="GO" id="GO:0003729">
    <property type="term" value="F:mRNA binding"/>
    <property type="evidence" value="ECO:0007669"/>
    <property type="project" value="UniProtKB-UniRule"/>
</dbReference>
<feature type="region of interest" description="Disordered" evidence="2">
    <location>
        <begin position="1"/>
        <end position="21"/>
    </location>
</feature>
<evidence type="ECO:0000259" key="3">
    <source>
        <dbReference type="PROSITE" id="PS50882"/>
    </source>
</evidence>
<comment type="caution">
    <text evidence="4">The sequence shown here is derived from an EMBL/GenBank/DDBJ whole genome shotgun (WGS) entry which is preliminary data.</text>
</comment>
<keyword evidence="1" id="KW-0694">RNA-binding</keyword>
<feature type="domain" description="YTH" evidence="3">
    <location>
        <begin position="313"/>
        <end position="454"/>
    </location>
</feature>
<dbReference type="Gene3D" id="3.10.590.10">
    <property type="entry name" value="ph1033 like domains"/>
    <property type="match status" value="1"/>
</dbReference>
<sequence length="522" mass="58589">MTRDLKFDDSSSEVANSNSNMDASISDATSCISSTKDETKSVIESDIDHEFMAMDHGLIPTTAGYYGYYYPGYEGYVGGLGDQGYHVCSDGAKLQLPVMQADTGSLIYCMPGVQPGCTLYSCYLPVTMIGVEGQYIGLPAVDSPGYFTSPFSYEELVPASYLWDPSLFIGNGGYGGSLQLPGSKGSRQTSTFQGDELDKGYLPSVKCPYNKGKGGMHHPNRSVNYKANAGCWEEGHEKLQSRSRFNSITDYCLQKEKNHSSKTANAEGASLAYGNSIGSLAAERNRNSNGEITYAIRKDQYNSPEFHTRYDHAFFFVIKSYSEDDIHKSIKYNVWASTPNGNKKLDSAYQEAQARITEKVTRCPVFLFFSVNASGQFCGLAEMTGRVNFSKDMDFWQQNKWNGYFPVRWHIIKDIPNPQLRHIILENNDNKPVTNSRDTQELRFPQGFGMLNIFKNYAAKTSILDDFDFYENRQRVMLEKKSRLTKFHLDQHVDKSTAGLKSMDISIAHTTEEFPVNDNMKE</sequence>
<dbReference type="GO" id="GO:0005737">
    <property type="term" value="C:cytoplasm"/>
    <property type="evidence" value="ECO:0007669"/>
    <property type="project" value="TreeGrafter"/>
</dbReference>
<dbReference type="Proteomes" id="UP000593562">
    <property type="component" value="Unassembled WGS sequence"/>
</dbReference>
<gene>
    <name evidence="4" type="ORF">HS088_TW17G01103</name>
</gene>
<organism evidence="4 5">
    <name type="scientific">Tripterygium wilfordii</name>
    <name type="common">Thunder God vine</name>
    <dbReference type="NCBI Taxonomy" id="458696"/>
    <lineage>
        <taxon>Eukaryota</taxon>
        <taxon>Viridiplantae</taxon>
        <taxon>Streptophyta</taxon>
        <taxon>Embryophyta</taxon>
        <taxon>Tracheophyta</taxon>
        <taxon>Spermatophyta</taxon>
        <taxon>Magnoliopsida</taxon>
        <taxon>eudicotyledons</taxon>
        <taxon>Gunneridae</taxon>
        <taxon>Pentapetalae</taxon>
        <taxon>rosids</taxon>
        <taxon>fabids</taxon>
        <taxon>Celastrales</taxon>
        <taxon>Celastraceae</taxon>
        <taxon>Tripterygium</taxon>
    </lineage>
</organism>
<dbReference type="AlphaFoldDB" id="A0A7J7CHM3"/>
<dbReference type="FunCoup" id="A0A7J7CHM3">
    <property type="interactions" value="1848"/>
</dbReference>
<dbReference type="InterPro" id="IPR045168">
    <property type="entry name" value="YTH_prot"/>
</dbReference>
<accession>A0A7J7CHM3</accession>
<comment type="similarity">
    <text evidence="1">Belongs to the YTHDF family.</text>
</comment>
<name>A0A7J7CHM3_TRIWF</name>
<evidence type="ECO:0000313" key="4">
    <source>
        <dbReference type="EMBL" id="KAF5733557.1"/>
    </source>
</evidence>
<feature type="compositionally biased region" description="Polar residues" evidence="2">
    <location>
        <begin position="12"/>
        <end position="21"/>
    </location>
</feature>
<dbReference type="CDD" id="cd21134">
    <property type="entry name" value="YTH"/>
    <property type="match status" value="1"/>
</dbReference>
<keyword evidence="5" id="KW-1185">Reference proteome</keyword>
<dbReference type="GO" id="GO:1990247">
    <property type="term" value="F:N6-methyladenosine-containing RNA reader activity"/>
    <property type="evidence" value="ECO:0007669"/>
    <property type="project" value="UniProtKB-UniRule"/>
</dbReference>